<evidence type="ECO:0000256" key="6">
    <source>
        <dbReference type="SAM" id="MobiDB-lite"/>
    </source>
</evidence>
<keyword evidence="4 7" id="KW-1133">Transmembrane helix</keyword>
<reference evidence="8 9" key="1">
    <citation type="submission" date="2016-08" db="EMBL/GenBank/DDBJ databases">
        <title>Genomes of anaerobic fungi encode conserved fungal cellulosomes for biomass hydrolysis.</title>
        <authorList>
            <consortium name="DOE Joint Genome Institute"/>
            <person name="Haitjema C.H."/>
            <person name="Gilmore S.P."/>
            <person name="Henske J.K."/>
            <person name="Solomon K.V."/>
            <person name="De Groot R."/>
            <person name="Kuo A."/>
            <person name="Mondo S.J."/>
            <person name="Salamov A.A."/>
            <person name="Labutti K."/>
            <person name="Zhao Z."/>
            <person name="Chiniquy J."/>
            <person name="Barry K."/>
            <person name="Brewer H.M."/>
            <person name="Purvine S.O."/>
            <person name="Wright A.T."/>
            <person name="Boxma B."/>
            <person name="Van Alen T."/>
            <person name="Hackstein J.H."/>
            <person name="Baker S.E."/>
            <person name="Grigoriev I.V."/>
            <person name="O'Malley M.A."/>
        </authorList>
    </citation>
    <scope>NUCLEOTIDE SEQUENCE [LARGE SCALE GENOMIC DNA]</scope>
    <source>
        <strain evidence="9">finn</strain>
    </source>
</reference>
<keyword evidence="9" id="KW-1185">Reference proteome</keyword>
<feature type="compositionally biased region" description="Basic and acidic residues" evidence="6">
    <location>
        <begin position="205"/>
        <end position="214"/>
    </location>
</feature>
<dbReference type="PANTHER" id="PTHR30249">
    <property type="entry name" value="PUTATIVE SEROTONIN TRANSPORTER"/>
    <property type="match status" value="1"/>
</dbReference>
<feature type="transmembrane region" description="Helical" evidence="7">
    <location>
        <begin position="296"/>
        <end position="312"/>
    </location>
</feature>
<dbReference type="Pfam" id="PF03788">
    <property type="entry name" value="LrgA"/>
    <property type="match status" value="1"/>
</dbReference>
<feature type="compositionally biased region" description="Low complexity" evidence="6">
    <location>
        <begin position="183"/>
        <end position="199"/>
    </location>
</feature>
<evidence type="ECO:0000256" key="4">
    <source>
        <dbReference type="ARBA" id="ARBA00022989"/>
    </source>
</evidence>
<evidence type="ECO:0000256" key="3">
    <source>
        <dbReference type="ARBA" id="ARBA00022692"/>
    </source>
</evidence>
<feature type="transmembrane region" description="Helical" evidence="7">
    <location>
        <begin position="405"/>
        <end position="427"/>
    </location>
</feature>
<evidence type="ECO:0000313" key="9">
    <source>
        <dbReference type="Proteomes" id="UP000193719"/>
    </source>
</evidence>
<accession>A0A1Y1VKS3</accession>
<dbReference type="AlphaFoldDB" id="A0A1Y1VKS3"/>
<feature type="transmembrane region" description="Helical" evidence="7">
    <location>
        <begin position="458"/>
        <end position="479"/>
    </location>
</feature>
<evidence type="ECO:0000313" key="8">
    <source>
        <dbReference type="EMBL" id="ORX59069.1"/>
    </source>
</evidence>
<feature type="region of interest" description="Disordered" evidence="6">
    <location>
        <begin position="183"/>
        <end position="214"/>
    </location>
</feature>
<feature type="transmembrane region" description="Helical" evidence="7">
    <location>
        <begin position="87"/>
        <end position="106"/>
    </location>
</feature>
<dbReference type="Pfam" id="PF04172">
    <property type="entry name" value="LrgB"/>
    <property type="match status" value="1"/>
</dbReference>
<feature type="transmembrane region" description="Helical" evidence="7">
    <location>
        <begin position="516"/>
        <end position="537"/>
    </location>
</feature>
<keyword evidence="2" id="KW-1003">Cell membrane</keyword>
<reference evidence="8 9" key="2">
    <citation type="submission" date="2016-08" db="EMBL/GenBank/DDBJ databases">
        <title>Pervasive Adenine N6-methylation of Active Genes in Fungi.</title>
        <authorList>
            <consortium name="DOE Joint Genome Institute"/>
            <person name="Mondo S.J."/>
            <person name="Dannebaum R.O."/>
            <person name="Kuo R.C."/>
            <person name="Labutti K."/>
            <person name="Haridas S."/>
            <person name="Kuo A."/>
            <person name="Salamov A."/>
            <person name="Ahrendt S.R."/>
            <person name="Lipzen A."/>
            <person name="Sullivan W."/>
            <person name="Andreopoulos W.B."/>
            <person name="Clum A."/>
            <person name="Lindquist E."/>
            <person name="Daum C."/>
            <person name="Ramamoorthy G.K."/>
            <person name="Gryganskyi A."/>
            <person name="Culley D."/>
            <person name="Magnuson J.K."/>
            <person name="James T.Y."/>
            <person name="O'Malley M.A."/>
            <person name="Stajich J.E."/>
            <person name="Spatafora J.W."/>
            <person name="Visel A."/>
            <person name="Grigoriev I.V."/>
        </authorList>
    </citation>
    <scope>NUCLEOTIDE SEQUENCE [LARGE SCALE GENOMIC DNA]</scope>
    <source>
        <strain evidence="9">finn</strain>
    </source>
</reference>
<evidence type="ECO:0008006" key="10">
    <source>
        <dbReference type="Google" id="ProtNLM"/>
    </source>
</evidence>
<name>A0A1Y1VKS3_9FUNG</name>
<evidence type="ECO:0000256" key="5">
    <source>
        <dbReference type="ARBA" id="ARBA00023136"/>
    </source>
</evidence>
<feature type="transmembrane region" description="Helical" evidence="7">
    <location>
        <begin position="118"/>
        <end position="143"/>
    </location>
</feature>
<feature type="transmembrane region" description="Helical" evidence="7">
    <location>
        <begin position="272"/>
        <end position="290"/>
    </location>
</feature>
<feature type="transmembrane region" description="Helical" evidence="7">
    <location>
        <begin position="20"/>
        <end position="40"/>
    </location>
</feature>
<evidence type="ECO:0000256" key="2">
    <source>
        <dbReference type="ARBA" id="ARBA00022475"/>
    </source>
</evidence>
<sequence length="550" mass="61619">MNKASELKELFQKDLIHRLIYDWILVPLGICVILSVVILLNQLFKVIGFNFPANVAGMLIVSVILIVCQKVLKESTMNTILKWINPAVEFLMNWMVLFFLPPLISIVNSKNLPNGGDIIKLIIVFFLGLILFIPLVGFFIHYVSSLYTKLKKIIFKKDTVKEYYGESNVNTLKEENLNLESNTTTTTTTITTTTNNSNNNDDKDEIDKDKISNDRNGNEEIIDIKDESDITSQKPSLKTKEMDKDSCSVTATSNHQKKQKFKWKSTAIPSRYCVITYLIIYAVSWIPAALWNFTQPLHIAVNVLSLFISLCVPDKIRMIFHPLIGCTVFSYGLLWIEGIIFGRSLKDEISLYSNEVKYLSYLNDTSLPFPRAGELLFIFLDAIVVAFSFRILEHHQLIIHHIVELVGSIWVMSFLSMLTHITLSRLFGISPIYALSMASRSDTNPLAVQVVNYLHSDMAIAILLVAFTGIFVAIIGLPLLKMVHFPLKDSLAHGACMGCAGHAMATASLLKDFPSASAVSSISFVLFSTFCVIWSAIPPVANLFRSVAGL</sequence>
<dbReference type="EMBL" id="MCFH01000003">
    <property type="protein sequence ID" value="ORX59069.1"/>
    <property type="molecule type" value="Genomic_DNA"/>
</dbReference>
<gene>
    <name evidence="8" type="ORF">BCR36DRAFT_408601</name>
</gene>
<dbReference type="InterPro" id="IPR005538">
    <property type="entry name" value="LrgA/CidA"/>
</dbReference>
<protein>
    <recommendedName>
        <fullName evidence="10">LrgB-domain-containing protein</fullName>
    </recommendedName>
</protein>
<dbReference type="GO" id="GO:0005886">
    <property type="term" value="C:plasma membrane"/>
    <property type="evidence" value="ECO:0007669"/>
    <property type="project" value="UniProtKB-SubCell"/>
</dbReference>
<proteinExistence type="predicted"/>
<keyword evidence="5 7" id="KW-0472">Membrane</keyword>
<comment type="caution">
    <text evidence="8">The sequence shown here is derived from an EMBL/GenBank/DDBJ whole genome shotgun (WGS) entry which is preliminary data.</text>
</comment>
<feature type="transmembrane region" description="Helical" evidence="7">
    <location>
        <begin position="46"/>
        <end position="67"/>
    </location>
</feature>
<evidence type="ECO:0000256" key="7">
    <source>
        <dbReference type="SAM" id="Phobius"/>
    </source>
</evidence>
<dbReference type="PANTHER" id="PTHR30249:SF0">
    <property type="entry name" value="PLASTIDAL GLYCOLATE_GLYCERATE TRANSLOCATOR 1, CHLOROPLASTIC"/>
    <property type="match status" value="1"/>
</dbReference>
<organism evidence="8 9">
    <name type="scientific">Piromyces finnis</name>
    <dbReference type="NCBI Taxonomy" id="1754191"/>
    <lineage>
        <taxon>Eukaryota</taxon>
        <taxon>Fungi</taxon>
        <taxon>Fungi incertae sedis</taxon>
        <taxon>Chytridiomycota</taxon>
        <taxon>Chytridiomycota incertae sedis</taxon>
        <taxon>Neocallimastigomycetes</taxon>
        <taxon>Neocallimastigales</taxon>
        <taxon>Neocallimastigaceae</taxon>
        <taxon>Piromyces</taxon>
    </lineage>
</organism>
<feature type="region of interest" description="Disordered" evidence="6">
    <location>
        <begin position="231"/>
        <end position="251"/>
    </location>
</feature>
<feature type="transmembrane region" description="Helical" evidence="7">
    <location>
        <begin position="375"/>
        <end position="393"/>
    </location>
</feature>
<dbReference type="Proteomes" id="UP000193719">
    <property type="component" value="Unassembled WGS sequence"/>
</dbReference>
<dbReference type="InterPro" id="IPR007300">
    <property type="entry name" value="CidB/LrgB"/>
</dbReference>
<dbReference type="OrthoDB" id="2502820at2759"/>
<evidence type="ECO:0000256" key="1">
    <source>
        <dbReference type="ARBA" id="ARBA00004651"/>
    </source>
</evidence>
<keyword evidence="3 7" id="KW-0812">Transmembrane</keyword>
<feature type="transmembrane region" description="Helical" evidence="7">
    <location>
        <begin position="319"/>
        <end position="341"/>
    </location>
</feature>
<comment type="subcellular location">
    <subcellularLocation>
        <location evidence="1">Cell membrane</location>
        <topology evidence="1">Multi-pass membrane protein</topology>
    </subcellularLocation>
</comment>